<dbReference type="Proteomes" id="UP000815325">
    <property type="component" value="Unassembled WGS sequence"/>
</dbReference>
<comment type="similarity">
    <text evidence="1">Belongs to the thioredoxin family.</text>
</comment>
<reference evidence="3" key="1">
    <citation type="submission" date="2017-08" db="EMBL/GenBank/DDBJ databases">
        <authorList>
            <person name="Polle J.E."/>
            <person name="Barry K."/>
            <person name="Cushman J."/>
            <person name="Schmutz J."/>
            <person name="Tran D."/>
            <person name="Hathwaick L.T."/>
            <person name="Yim W.C."/>
            <person name="Jenkins J."/>
            <person name="Mckie-Krisberg Z.M."/>
            <person name="Prochnik S."/>
            <person name="Lindquist E."/>
            <person name="Dockter R.B."/>
            <person name="Adam C."/>
            <person name="Molina H."/>
            <person name="Bunkerborg J."/>
            <person name="Jin E."/>
            <person name="Buchheim M."/>
            <person name="Magnuson J."/>
        </authorList>
    </citation>
    <scope>NUCLEOTIDE SEQUENCE</scope>
    <source>
        <strain evidence="3">CCAP 19/18</strain>
    </source>
</reference>
<evidence type="ECO:0000256" key="1">
    <source>
        <dbReference type="ARBA" id="ARBA00008987"/>
    </source>
</evidence>
<protein>
    <recommendedName>
        <fullName evidence="2">Thioredoxin domain-containing protein</fullName>
    </recommendedName>
</protein>
<dbReference type="CDD" id="cd02947">
    <property type="entry name" value="TRX_family"/>
    <property type="match status" value="1"/>
</dbReference>
<name>A0ABQ7GCA5_DUNSA</name>
<comment type="caution">
    <text evidence="3">The sequence shown here is derived from an EMBL/GenBank/DDBJ whole genome shotgun (WGS) entry which is preliminary data.</text>
</comment>
<dbReference type="InterPro" id="IPR013766">
    <property type="entry name" value="Thioredoxin_domain"/>
</dbReference>
<sequence>MLLNRFCDITASGTVGRQPLAVTRAGGLKTPLPKRLQLRSAAPEATPVVEAPSQQSDAGFRQQLENQMERQRAQEAQEQPARVPWWNKPVKGAEHFKEITNVQELQDAFSQSQASGKSMAIDFFAGNCPSCKAAYPKLSSIAKDPKLRETFNFYKANVQEDQTLLWWIKRNGVTTIPYFLVYSAEGAQVLGTTASFKRMPVIKEGMYTIQANPQAKKFAMNPEKTKIEAVH</sequence>
<dbReference type="PROSITE" id="PS51352">
    <property type="entry name" value="THIOREDOXIN_2"/>
    <property type="match status" value="1"/>
</dbReference>
<proteinExistence type="inferred from homology"/>
<dbReference type="EMBL" id="MU069888">
    <property type="protein sequence ID" value="KAF5832233.1"/>
    <property type="molecule type" value="Genomic_DNA"/>
</dbReference>
<dbReference type="Gene3D" id="3.40.30.10">
    <property type="entry name" value="Glutaredoxin"/>
    <property type="match status" value="1"/>
</dbReference>
<evidence type="ECO:0000313" key="3">
    <source>
        <dbReference type="EMBL" id="KAF5832233.1"/>
    </source>
</evidence>
<dbReference type="PANTHER" id="PTHR43601:SF32">
    <property type="entry name" value="THIOREDOXIN-LIKE 2-2, CHLOROPLASTIC"/>
    <property type="match status" value="1"/>
</dbReference>
<keyword evidence="4" id="KW-1185">Reference proteome</keyword>
<dbReference type="SUPFAM" id="SSF52833">
    <property type="entry name" value="Thioredoxin-like"/>
    <property type="match status" value="1"/>
</dbReference>
<feature type="domain" description="Thioredoxin" evidence="2">
    <location>
        <begin position="40"/>
        <end position="231"/>
    </location>
</feature>
<dbReference type="Pfam" id="PF00085">
    <property type="entry name" value="Thioredoxin"/>
    <property type="match status" value="1"/>
</dbReference>
<organism evidence="3 4">
    <name type="scientific">Dunaliella salina</name>
    <name type="common">Green alga</name>
    <name type="synonym">Protococcus salinus</name>
    <dbReference type="NCBI Taxonomy" id="3046"/>
    <lineage>
        <taxon>Eukaryota</taxon>
        <taxon>Viridiplantae</taxon>
        <taxon>Chlorophyta</taxon>
        <taxon>core chlorophytes</taxon>
        <taxon>Chlorophyceae</taxon>
        <taxon>CS clade</taxon>
        <taxon>Chlamydomonadales</taxon>
        <taxon>Dunaliellaceae</taxon>
        <taxon>Dunaliella</taxon>
    </lineage>
</organism>
<dbReference type="InterPro" id="IPR036249">
    <property type="entry name" value="Thioredoxin-like_sf"/>
</dbReference>
<dbReference type="PANTHER" id="PTHR43601">
    <property type="entry name" value="THIOREDOXIN, MITOCHONDRIAL"/>
    <property type="match status" value="1"/>
</dbReference>
<evidence type="ECO:0000313" key="4">
    <source>
        <dbReference type="Proteomes" id="UP000815325"/>
    </source>
</evidence>
<evidence type="ECO:0000259" key="2">
    <source>
        <dbReference type="PROSITE" id="PS51352"/>
    </source>
</evidence>
<gene>
    <name evidence="3" type="ORF">DUNSADRAFT_11962</name>
</gene>
<accession>A0ABQ7GCA5</accession>